<evidence type="ECO:0000256" key="3">
    <source>
        <dbReference type="ARBA" id="ARBA00023163"/>
    </source>
</evidence>
<dbReference type="Pfam" id="PF13305">
    <property type="entry name" value="TetR_C_33"/>
    <property type="match status" value="1"/>
</dbReference>
<protein>
    <submittedName>
        <fullName evidence="6">TetR family transcriptional regulator</fullName>
    </submittedName>
</protein>
<evidence type="ECO:0000256" key="2">
    <source>
        <dbReference type="ARBA" id="ARBA00023125"/>
    </source>
</evidence>
<dbReference type="RefSeq" id="WP_190021449.1">
    <property type="nucleotide sequence ID" value="NZ_BMUT01000003.1"/>
</dbReference>
<evidence type="ECO:0000313" key="7">
    <source>
        <dbReference type="Proteomes" id="UP000659223"/>
    </source>
</evidence>
<evidence type="ECO:0000259" key="5">
    <source>
        <dbReference type="PROSITE" id="PS50977"/>
    </source>
</evidence>
<gene>
    <name evidence="6" type="ORF">GCM10010324_22100</name>
</gene>
<dbReference type="Proteomes" id="UP000659223">
    <property type="component" value="Unassembled WGS sequence"/>
</dbReference>
<dbReference type="InterPro" id="IPR001647">
    <property type="entry name" value="HTH_TetR"/>
</dbReference>
<evidence type="ECO:0000313" key="6">
    <source>
        <dbReference type="EMBL" id="GGX76102.1"/>
    </source>
</evidence>
<comment type="caution">
    <text evidence="6">The sequence shown here is derived from an EMBL/GenBank/DDBJ whole genome shotgun (WGS) entry which is preliminary data.</text>
</comment>
<feature type="domain" description="HTH tetR-type" evidence="5">
    <location>
        <begin position="17"/>
        <end position="77"/>
    </location>
</feature>
<dbReference type="InterPro" id="IPR025996">
    <property type="entry name" value="MT1864/Rv1816-like_C"/>
</dbReference>
<proteinExistence type="predicted"/>
<organism evidence="6 7">
    <name type="scientific">Streptomyces hiroshimensis</name>
    <dbReference type="NCBI Taxonomy" id="66424"/>
    <lineage>
        <taxon>Bacteria</taxon>
        <taxon>Bacillati</taxon>
        <taxon>Actinomycetota</taxon>
        <taxon>Actinomycetes</taxon>
        <taxon>Kitasatosporales</taxon>
        <taxon>Streptomycetaceae</taxon>
        <taxon>Streptomyces</taxon>
    </lineage>
</organism>
<dbReference type="PROSITE" id="PS50977">
    <property type="entry name" value="HTH_TETR_2"/>
    <property type="match status" value="1"/>
</dbReference>
<dbReference type="InterPro" id="IPR050109">
    <property type="entry name" value="HTH-type_TetR-like_transc_reg"/>
</dbReference>
<dbReference type="Pfam" id="PF00440">
    <property type="entry name" value="TetR_N"/>
    <property type="match status" value="1"/>
</dbReference>
<dbReference type="PANTHER" id="PTHR30055">
    <property type="entry name" value="HTH-TYPE TRANSCRIPTIONAL REGULATOR RUTR"/>
    <property type="match status" value="1"/>
</dbReference>
<evidence type="ECO:0000256" key="1">
    <source>
        <dbReference type="ARBA" id="ARBA00023015"/>
    </source>
</evidence>
<dbReference type="EMBL" id="BMUT01000003">
    <property type="protein sequence ID" value="GGX76102.1"/>
    <property type="molecule type" value="Genomic_DNA"/>
</dbReference>
<name>A0ABQ2YBI5_9ACTN</name>
<sequence length="245" mass="26979">MSSTAGTRTGRRHRVREEALAEILRTGRRLLVEEGPGAVTLRAIAREMGMTAPGLYRYYAGHRDLIQALTSSLYDELAVALAAARDRHPSAGPGRQLREVCRELRRWALANPREFGLLFAKPVTDADTTPGTVAHDSGWRFGGVILELMVRLWHGGTVHPPAGLDAAWVAQLEEVREHLSGEPVPLEVIYVFVACWTRLYGTVAVEVFGHLDFALTDPEPLFEHTLDDILTALGDTAGRMSSDVF</sequence>
<dbReference type="Gene3D" id="1.10.357.10">
    <property type="entry name" value="Tetracycline Repressor, domain 2"/>
    <property type="match status" value="1"/>
</dbReference>
<dbReference type="SUPFAM" id="SSF48498">
    <property type="entry name" value="Tetracyclin repressor-like, C-terminal domain"/>
    <property type="match status" value="1"/>
</dbReference>
<keyword evidence="3" id="KW-0804">Transcription</keyword>
<dbReference type="SUPFAM" id="SSF46689">
    <property type="entry name" value="Homeodomain-like"/>
    <property type="match status" value="1"/>
</dbReference>
<keyword evidence="1" id="KW-0805">Transcription regulation</keyword>
<dbReference type="InterPro" id="IPR036271">
    <property type="entry name" value="Tet_transcr_reg_TetR-rel_C_sf"/>
</dbReference>
<keyword evidence="2 4" id="KW-0238">DNA-binding</keyword>
<accession>A0ABQ2YBI5</accession>
<reference evidence="7" key="1">
    <citation type="journal article" date="2019" name="Int. J. Syst. Evol. Microbiol.">
        <title>The Global Catalogue of Microorganisms (GCM) 10K type strain sequencing project: providing services to taxonomists for standard genome sequencing and annotation.</title>
        <authorList>
            <consortium name="The Broad Institute Genomics Platform"/>
            <consortium name="The Broad Institute Genome Sequencing Center for Infectious Disease"/>
            <person name="Wu L."/>
            <person name="Ma J."/>
        </authorList>
    </citation>
    <scope>NUCLEOTIDE SEQUENCE [LARGE SCALE GENOMIC DNA]</scope>
    <source>
        <strain evidence="7">JCM 4586</strain>
    </source>
</reference>
<dbReference type="PANTHER" id="PTHR30055:SF243">
    <property type="entry name" value="HTH-TYPE TRANSCRIPTIONAL REGULATOR RV1816"/>
    <property type="match status" value="1"/>
</dbReference>
<evidence type="ECO:0000256" key="4">
    <source>
        <dbReference type="PROSITE-ProRule" id="PRU00335"/>
    </source>
</evidence>
<keyword evidence="7" id="KW-1185">Reference proteome</keyword>
<dbReference type="InterPro" id="IPR009057">
    <property type="entry name" value="Homeodomain-like_sf"/>
</dbReference>
<feature type="DNA-binding region" description="H-T-H motif" evidence="4">
    <location>
        <begin position="40"/>
        <end position="59"/>
    </location>
</feature>